<organism evidence="1 2">
    <name type="scientific">Armillaria borealis</name>
    <dbReference type="NCBI Taxonomy" id="47425"/>
    <lineage>
        <taxon>Eukaryota</taxon>
        <taxon>Fungi</taxon>
        <taxon>Dikarya</taxon>
        <taxon>Basidiomycota</taxon>
        <taxon>Agaricomycotina</taxon>
        <taxon>Agaricomycetes</taxon>
        <taxon>Agaricomycetidae</taxon>
        <taxon>Agaricales</taxon>
        <taxon>Marasmiineae</taxon>
        <taxon>Physalacriaceae</taxon>
        <taxon>Armillaria</taxon>
    </lineage>
</organism>
<evidence type="ECO:0000313" key="1">
    <source>
        <dbReference type="EMBL" id="KAK0433068.1"/>
    </source>
</evidence>
<keyword evidence="2" id="KW-1185">Reference proteome</keyword>
<sequence>MSIRDATDYGDLNVPVETEQRIMTEYYERAFSSAGLTLGKLRSWLKGDIVEALQCLKCLYRKDLIFREVVAFDGEEVEMEDDQGPSPPPTIATVSWDEMLIDVNYLADSDVEIDV</sequence>
<protein>
    <submittedName>
        <fullName evidence="1">Uncharacterized protein</fullName>
    </submittedName>
</protein>
<accession>A0AA39MGK5</accession>
<evidence type="ECO:0000313" key="2">
    <source>
        <dbReference type="Proteomes" id="UP001175226"/>
    </source>
</evidence>
<reference evidence="1" key="1">
    <citation type="submission" date="2023-06" db="EMBL/GenBank/DDBJ databases">
        <authorList>
            <consortium name="Lawrence Berkeley National Laboratory"/>
            <person name="Ahrendt S."/>
            <person name="Sahu N."/>
            <person name="Indic B."/>
            <person name="Wong-Bajracharya J."/>
            <person name="Merenyi Z."/>
            <person name="Ke H.-M."/>
            <person name="Monk M."/>
            <person name="Kocsube S."/>
            <person name="Drula E."/>
            <person name="Lipzen A."/>
            <person name="Balint B."/>
            <person name="Henrissat B."/>
            <person name="Andreopoulos B."/>
            <person name="Martin F.M."/>
            <person name="Harder C.B."/>
            <person name="Rigling D."/>
            <person name="Ford K.L."/>
            <person name="Foster G.D."/>
            <person name="Pangilinan J."/>
            <person name="Papanicolaou A."/>
            <person name="Barry K."/>
            <person name="LaButti K."/>
            <person name="Viragh M."/>
            <person name="Koriabine M."/>
            <person name="Yan M."/>
            <person name="Riley R."/>
            <person name="Champramary S."/>
            <person name="Plett K.L."/>
            <person name="Tsai I.J."/>
            <person name="Slot J."/>
            <person name="Sipos G."/>
            <person name="Plett J."/>
            <person name="Nagy L.G."/>
            <person name="Grigoriev I.V."/>
        </authorList>
    </citation>
    <scope>NUCLEOTIDE SEQUENCE</scope>
    <source>
        <strain evidence="1">FPL87.14</strain>
    </source>
</reference>
<dbReference type="EMBL" id="JAUEPT010000085">
    <property type="protein sequence ID" value="KAK0433068.1"/>
    <property type="molecule type" value="Genomic_DNA"/>
</dbReference>
<dbReference type="Proteomes" id="UP001175226">
    <property type="component" value="Unassembled WGS sequence"/>
</dbReference>
<dbReference type="AlphaFoldDB" id="A0AA39MGK5"/>
<gene>
    <name evidence="1" type="ORF">EV421DRAFT_1741802</name>
</gene>
<name>A0AA39MGK5_9AGAR</name>
<comment type="caution">
    <text evidence="1">The sequence shown here is derived from an EMBL/GenBank/DDBJ whole genome shotgun (WGS) entry which is preliminary data.</text>
</comment>
<proteinExistence type="predicted"/>